<dbReference type="PANTHER" id="PTHR33279">
    <property type="entry name" value="SULFUR CARRIER PROTEIN YEDF-RELATED"/>
    <property type="match status" value="1"/>
</dbReference>
<comment type="similarity">
    <text evidence="1">Belongs to the sulfur carrier protein TusA family.</text>
</comment>
<accession>A0A562SL13</accession>
<dbReference type="CDD" id="cd00291">
    <property type="entry name" value="SirA_YedF_YeeD"/>
    <property type="match status" value="1"/>
</dbReference>
<dbReference type="Proteomes" id="UP000320593">
    <property type="component" value="Unassembled WGS sequence"/>
</dbReference>
<dbReference type="AlphaFoldDB" id="A0A562SL13"/>
<evidence type="ECO:0000259" key="2">
    <source>
        <dbReference type="PROSITE" id="PS01148"/>
    </source>
</evidence>
<organism evidence="3 4">
    <name type="scientific">Roseibium hamelinense</name>
    <dbReference type="NCBI Taxonomy" id="150831"/>
    <lineage>
        <taxon>Bacteria</taxon>
        <taxon>Pseudomonadati</taxon>
        <taxon>Pseudomonadota</taxon>
        <taxon>Alphaproteobacteria</taxon>
        <taxon>Hyphomicrobiales</taxon>
        <taxon>Stappiaceae</taxon>
        <taxon>Roseibium</taxon>
    </lineage>
</organism>
<evidence type="ECO:0000313" key="4">
    <source>
        <dbReference type="Proteomes" id="UP000320593"/>
    </source>
</evidence>
<feature type="domain" description="UPF0033" evidence="2">
    <location>
        <begin position="7"/>
        <end position="31"/>
    </location>
</feature>
<evidence type="ECO:0000256" key="1">
    <source>
        <dbReference type="ARBA" id="ARBA00008984"/>
    </source>
</evidence>
<gene>
    <name evidence="3" type="ORF">JM93_03830</name>
</gene>
<protein>
    <submittedName>
        <fullName evidence="3">tRNA 2-thiouridine synthesizing protein A</fullName>
    </submittedName>
</protein>
<dbReference type="EMBL" id="VLLF01000010">
    <property type="protein sequence ID" value="TWI81868.1"/>
    <property type="molecule type" value="Genomic_DNA"/>
</dbReference>
<sequence>MSADHTLDVKGLKCPLPVLKTRKAMKSLVPGDTITILTTDPMAAIDIPHYCQEDGHVLISADMDDTNGTFVIRKC</sequence>
<keyword evidence="4" id="KW-1185">Reference proteome</keyword>
<reference evidence="3 4" key="1">
    <citation type="submission" date="2019-07" db="EMBL/GenBank/DDBJ databases">
        <title>Genomic Encyclopedia of Archaeal and Bacterial Type Strains, Phase II (KMG-II): from individual species to whole genera.</title>
        <authorList>
            <person name="Goeker M."/>
        </authorList>
    </citation>
    <scope>NUCLEOTIDE SEQUENCE [LARGE SCALE GENOMIC DNA]</scope>
    <source>
        <strain evidence="3 4">ATCC BAA-252</strain>
    </source>
</reference>
<dbReference type="InterPro" id="IPR001455">
    <property type="entry name" value="TusA-like"/>
</dbReference>
<proteinExistence type="inferred from homology"/>
<dbReference type="PROSITE" id="PS01148">
    <property type="entry name" value="UPF0033"/>
    <property type="match status" value="1"/>
</dbReference>
<dbReference type="Gene3D" id="3.30.110.40">
    <property type="entry name" value="TusA-like domain"/>
    <property type="match status" value="1"/>
</dbReference>
<dbReference type="PANTHER" id="PTHR33279:SF6">
    <property type="entry name" value="SULFUR CARRIER PROTEIN YEDF-RELATED"/>
    <property type="match status" value="1"/>
</dbReference>
<dbReference type="OrthoDB" id="9797551at2"/>
<dbReference type="InterPro" id="IPR036868">
    <property type="entry name" value="TusA-like_sf"/>
</dbReference>
<name>A0A562SL13_9HYPH</name>
<dbReference type="Pfam" id="PF01206">
    <property type="entry name" value="TusA"/>
    <property type="match status" value="1"/>
</dbReference>
<dbReference type="RefSeq" id="WP_145346481.1">
    <property type="nucleotide sequence ID" value="NZ_SMLY01000072.1"/>
</dbReference>
<dbReference type="SUPFAM" id="SSF64307">
    <property type="entry name" value="SirA-like"/>
    <property type="match status" value="1"/>
</dbReference>
<comment type="caution">
    <text evidence="3">The sequence shown here is derived from an EMBL/GenBank/DDBJ whole genome shotgun (WGS) entry which is preliminary data.</text>
</comment>
<evidence type="ECO:0000313" key="3">
    <source>
        <dbReference type="EMBL" id="TWI81868.1"/>
    </source>
</evidence>